<sequence>MGDTNSADLKTIENRYTSSSIDNVERKMVCFGVGTPGDPSIPFQLLLKIAESEKSHFDDSMNENEWDNCWKETENSVSQTEEEETKRIVPDEWIDQYPNDSFPINHQLQPIQSAPHSYYELMDLNGEQVENTVRMARVPSQYQLDALSEMFIFDVPQNYLVRPTTENPNSTNIMSTDQVGISNVEEWTTPYYVNSEYVSELLS</sequence>
<name>A0A1I7UC82_9PELO</name>
<protein>
    <submittedName>
        <fullName evidence="2">ATS domain-containing protein</fullName>
    </submittedName>
</protein>
<dbReference type="eggNOG" id="ENOG502THI3">
    <property type="taxonomic scope" value="Eukaryota"/>
</dbReference>
<reference evidence="2" key="1">
    <citation type="submission" date="2016-11" db="UniProtKB">
        <authorList>
            <consortium name="WormBaseParasite"/>
        </authorList>
    </citation>
    <scope>IDENTIFICATION</scope>
</reference>
<keyword evidence="1" id="KW-1185">Reference proteome</keyword>
<dbReference type="AlphaFoldDB" id="A0A1I7UC82"/>
<evidence type="ECO:0000313" key="2">
    <source>
        <dbReference type="WBParaSite" id="Csp11.Scaffold629.g7865.t1"/>
    </source>
</evidence>
<dbReference type="WBParaSite" id="Csp11.Scaffold629.g7865.t1">
    <property type="protein sequence ID" value="Csp11.Scaffold629.g7865.t1"/>
    <property type="gene ID" value="Csp11.Scaffold629.g7865"/>
</dbReference>
<dbReference type="Proteomes" id="UP000095282">
    <property type="component" value="Unplaced"/>
</dbReference>
<organism evidence="1 2">
    <name type="scientific">Caenorhabditis tropicalis</name>
    <dbReference type="NCBI Taxonomy" id="1561998"/>
    <lineage>
        <taxon>Eukaryota</taxon>
        <taxon>Metazoa</taxon>
        <taxon>Ecdysozoa</taxon>
        <taxon>Nematoda</taxon>
        <taxon>Chromadorea</taxon>
        <taxon>Rhabditida</taxon>
        <taxon>Rhabditina</taxon>
        <taxon>Rhabditomorpha</taxon>
        <taxon>Rhabditoidea</taxon>
        <taxon>Rhabditidae</taxon>
        <taxon>Peloderinae</taxon>
        <taxon>Caenorhabditis</taxon>
    </lineage>
</organism>
<evidence type="ECO:0000313" key="1">
    <source>
        <dbReference type="Proteomes" id="UP000095282"/>
    </source>
</evidence>
<proteinExistence type="predicted"/>
<accession>A0A1I7UC82</accession>